<gene>
    <name evidence="3" type="ORF">BaRGS_00014877</name>
</gene>
<reference evidence="3 4" key="1">
    <citation type="journal article" date="2023" name="Sci. Data">
        <title>Genome assembly of the Korean intertidal mud-creeper Batillaria attramentaria.</title>
        <authorList>
            <person name="Patra A.K."/>
            <person name="Ho P.T."/>
            <person name="Jun S."/>
            <person name="Lee S.J."/>
            <person name="Kim Y."/>
            <person name="Won Y.J."/>
        </authorList>
    </citation>
    <scope>NUCLEOTIDE SEQUENCE [LARGE SCALE GENOMIC DNA]</scope>
    <source>
        <strain evidence="3">Wonlab-2016</strain>
    </source>
</reference>
<proteinExistence type="predicted"/>
<evidence type="ECO:0000313" key="4">
    <source>
        <dbReference type="Proteomes" id="UP001519460"/>
    </source>
</evidence>
<keyword evidence="2" id="KW-0732">Signal</keyword>
<evidence type="ECO:0000256" key="2">
    <source>
        <dbReference type="SAM" id="SignalP"/>
    </source>
</evidence>
<dbReference type="PANTHER" id="PTHR15545">
    <property type="entry name" value="PDZ DOMAIN CONTAINING RING FINGER PROTEIN 3, 4"/>
    <property type="match status" value="1"/>
</dbReference>
<sequence length="322" mass="35392">MQPCRHAIRVLCITTVFTATCQATGALYINNLKAVSGETMSRHLGNAGFCVREKTHFAHPVNGQDLSQSSHDEAVEAFRTATEPIVVEVLRRVGKGSNSSSSKSHSSKNRAPAMVSIATQTEEDFYCYNRPPTPPPGFYPMHISGGAIRLFCRRRSCRLTNDLGERGGSLTPPANPLIGVKGVPLRIGREIKALTWHKVNAFRFEWDTQPTFFLNPVSHTRLCAPSARPGLNETQRQVCGGGSHGACRSEDLASITLGADGERGANVCPDRRSDLFGLRRRRLNLLKCSYLVPRAFVSCRPHEGKTWDGSGPRDTLVNRPRV</sequence>
<feature type="region of interest" description="Disordered" evidence="1">
    <location>
        <begin position="92"/>
        <end position="112"/>
    </location>
</feature>
<organism evidence="3 4">
    <name type="scientific">Batillaria attramentaria</name>
    <dbReference type="NCBI Taxonomy" id="370345"/>
    <lineage>
        <taxon>Eukaryota</taxon>
        <taxon>Metazoa</taxon>
        <taxon>Spiralia</taxon>
        <taxon>Lophotrochozoa</taxon>
        <taxon>Mollusca</taxon>
        <taxon>Gastropoda</taxon>
        <taxon>Caenogastropoda</taxon>
        <taxon>Sorbeoconcha</taxon>
        <taxon>Cerithioidea</taxon>
        <taxon>Batillariidae</taxon>
        <taxon>Batillaria</taxon>
    </lineage>
</organism>
<feature type="signal peptide" evidence="2">
    <location>
        <begin position="1"/>
        <end position="23"/>
    </location>
</feature>
<dbReference type="InterPro" id="IPR051971">
    <property type="entry name" value="E3_ubiquitin-PDZ_ligase"/>
</dbReference>
<comment type="caution">
    <text evidence="3">The sequence shown here is derived from an EMBL/GenBank/DDBJ whole genome shotgun (WGS) entry which is preliminary data.</text>
</comment>
<dbReference type="Proteomes" id="UP001519460">
    <property type="component" value="Unassembled WGS sequence"/>
</dbReference>
<protein>
    <submittedName>
        <fullName evidence="3">Uncharacterized protein</fullName>
    </submittedName>
</protein>
<dbReference type="EMBL" id="JACVVK020000088">
    <property type="protein sequence ID" value="KAK7493995.1"/>
    <property type="molecule type" value="Genomic_DNA"/>
</dbReference>
<dbReference type="PANTHER" id="PTHR15545:SF8">
    <property type="entry name" value="SLO-INTERACTING PROTEIN 1"/>
    <property type="match status" value="1"/>
</dbReference>
<feature type="region of interest" description="Disordered" evidence="1">
    <location>
        <begin position="303"/>
        <end position="322"/>
    </location>
</feature>
<name>A0ABD0L3T5_9CAEN</name>
<keyword evidence="4" id="KW-1185">Reference proteome</keyword>
<feature type="chain" id="PRO_5044813972" evidence="2">
    <location>
        <begin position="24"/>
        <end position="322"/>
    </location>
</feature>
<evidence type="ECO:0000313" key="3">
    <source>
        <dbReference type="EMBL" id="KAK7493995.1"/>
    </source>
</evidence>
<feature type="non-terminal residue" evidence="3">
    <location>
        <position position="322"/>
    </location>
</feature>
<accession>A0ABD0L3T5</accession>
<evidence type="ECO:0000256" key="1">
    <source>
        <dbReference type="SAM" id="MobiDB-lite"/>
    </source>
</evidence>
<dbReference type="AlphaFoldDB" id="A0ABD0L3T5"/>